<proteinExistence type="predicted"/>
<dbReference type="EMBL" id="AZJI01000001">
    <property type="protein sequence ID" value="ETD24751.1"/>
    <property type="molecule type" value="Genomic_DNA"/>
</dbReference>
<keyword evidence="3" id="KW-1185">Reference proteome</keyword>
<keyword evidence="1" id="KW-0732">Signal</keyword>
<comment type="caution">
    <text evidence="2">The sequence shown here is derived from an EMBL/GenBank/DDBJ whole genome shotgun (WGS) entry which is preliminary data.</text>
</comment>
<sequence>MKKSGRISMFAGVAFGVALAGSLASLQALTTEQSAQIQKHKQDQTQKYIQDIQNAFKSRISSLESILKVILKAEQKNRSKTDNLIGSGYEHFYSKFKDKNENMKEIEKWHNETMQQTKTKARESAQKYGIISDFGAFEAALAKISSPFLAKLEEAKKELQSSQEQESIYREKMGWILQEFENEHTEIMAGAYDAFSEKIEAIHK</sequence>
<dbReference type="RefSeq" id="WP_023926753.1">
    <property type="nucleotide sequence ID" value="NZ_KI669454.1"/>
</dbReference>
<dbReference type="PATRIC" id="fig|1357400.3.peg.119"/>
<evidence type="ECO:0000313" key="2">
    <source>
        <dbReference type="EMBL" id="ETD24751.1"/>
    </source>
</evidence>
<gene>
    <name evidence="2" type="ORF">HMPREF2086_00085</name>
</gene>
<dbReference type="Proteomes" id="UP000018731">
    <property type="component" value="Unassembled WGS sequence"/>
</dbReference>
<organism evidence="2 3">
    <name type="scientific">Helicobacter macacae MIT 99-5501</name>
    <dbReference type="NCBI Taxonomy" id="1357400"/>
    <lineage>
        <taxon>Bacteria</taxon>
        <taxon>Pseudomonadati</taxon>
        <taxon>Campylobacterota</taxon>
        <taxon>Epsilonproteobacteria</taxon>
        <taxon>Campylobacterales</taxon>
        <taxon>Helicobacteraceae</taxon>
        <taxon>Helicobacter</taxon>
    </lineage>
</organism>
<dbReference type="AlphaFoldDB" id="V8CDE7"/>
<accession>V8CDE7</accession>
<evidence type="ECO:0000313" key="3">
    <source>
        <dbReference type="Proteomes" id="UP000018731"/>
    </source>
</evidence>
<reference evidence="2 3" key="1">
    <citation type="journal article" date="2014" name="Genome Announc.">
        <title>Draft genome sequences of six enterohepatic helicobacter species isolated from humans and one from rhesus macaques.</title>
        <authorList>
            <person name="Shen Z."/>
            <person name="Sheh A."/>
            <person name="Young S.K."/>
            <person name="Abouelliel A."/>
            <person name="Ward D.V."/>
            <person name="Earl A.M."/>
            <person name="Fox J.G."/>
        </authorList>
    </citation>
    <scope>NUCLEOTIDE SEQUENCE [LARGE SCALE GENOMIC DNA]</scope>
    <source>
        <strain evidence="2 3">MIT 99-5501</strain>
    </source>
</reference>
<evidence type="ECO:0000256" key="1">
    <source>
        <dbReference type="SAM" id="SignalP"/>
    </source>
</evidence>
<feature type="chain" id="PRO_5004767805" evidence="1">
    <location>
        <begin position="21"/>
        <end position="204"/>
    </location>
</feature>
<protein>
    <submittedName>
        <fullName evidence="2">Uncharacterized protein</fullName>
    </submittedName>
</protein>
<dbReference type="HOGENOM" id="CLU_102896_0_0_7"/>
<feature type="signal peptide" evidence="1">
    <location>
        <begin position="1"/>
        <end position="20"/>
    </location>
</feature>
<name>V8CDE7_9HELI</name>